<keyword evidence="2 6" id="KW-0812">Transmembrane</keyword>
<protein>
    <recommendedName>
        <fullName evidence="6">Reticulon-like protein</fullName>
    </recommendedName>
</protein>
<comment type="subcellular location">
    <subcellularLocation>
        <location evidence="1 6">Endoplasmic reticulum membrane</location>
        <topology evidence="1 6">Multi-pass membrane protein</topology>
    </subcellularLocation>
</comment>
<dbReference type="AlphaFoldDB" id="A0A833VN07"/>
<feature type="domain" description="Reticulon" evidence="7">
    <location>
        <begin position="74"/>
        <end position="259"/>
    </location>
</feature>
<dbReference type="GO" id="GO:0005789">
    <property type="term" value="C:endoplasmic reticulum membrane"/>
    <property type="evidence" value="ECO:0007669"/>
    <property type="project" value="UniProtKB-SubCell"/>
</dbReference>
<evidence type="ECO:0000256" key="6">
    <source>
        <dbReference type="RuleBase" id="RU363132"/>
    </source>
</evidence>
<dbReference type="GO" id="GO:0009617">
    <property type="term" value="P:response to bacterium"/>
    <property type="evidence" value="ECO:0007669"/>
    <property type="project" value="InterPro"/>
</dbReference>
<sequence>MSFKMKGEKLERIESATENIINAIVDKLSDKVPRQKSFKLFEEKNSTSNSVSAQMNKLFIHQKTIHQILGGGKSADVLLWRNKRISSSVLAGATAVWALLEWLNYHFLTLLCLSLVSGLLLQFVWSNAARTFKSSSEVPRMKLPDKLFVEAAVSAGEQLNRFLGFIQDISCGRSLKDLLMVVVGLWAASVIGSWCNFLTVLYVGFVSAHVLPVLYERYEDQVDNSFGNLVGVLQKQYRKLDGSLKKMPKRGSFKSKKLE</sequence>
<accession>A0A833VN07</accession>
<keyword evidence="4 6" id="KW-1133">Transmembrane helix</keyword>
<dbReference type="Pfam" id="PF02453">
    <property type="entry name" value="Reticulon"/>
    <property type="match status" value="1"/>
</dbReference>
<dbReference type="PANTHER" id="PTHR10994:SF62">
    <property type="entry name" value="RETICULON-LIKE PROTEIN B8"/>
    <property type="match status" value="1"/>
</dbReference>
<dbReference type="OrthoDB" id="567788at2759"/>
<feature type="transmembrane region" description="Helical" evidence="6">
    <location>
        <begin position="178"/>
        <end position="205"/>
    </location>
</feature>
<feature type="transmembrane region" description="Helical" evidence="6">
    <location>
        <begin position="106"/>
        <end position="125"/>
    </location>
</feature>
<evidence type="ECO:0000256" key="4">
    <source>
        <dbReference type="ARBA" id="ARBA00022989"/>
    </source>
</evidence>
<dbReference type="Proteomes" id="UP000623129">
    <property type="component" value="Unassembled WGS sequence"/>
</dbReference>
<dbReference type="PROSITE" id="PS50845">
    <property type="entry name" value="RETICULON"/>
    <property type="match status" value="1"/>
</dbReference>
<dbReference type="InterPro" id="IPR003388">
    <property type="entry name" value="Reticulon"/>
</dbReference>
<keyword evidence="9" id="KW-1185">Reference proteome</keyword>
<evidence type="ECO:0000256" key="1">
    <source>
        <dbReference type="ARBA" id="ARBA00004477"/>
    </source>
</evidence>
<comment type="caution">
    <text evidence="8">The sequence shown here is derived from an EMBL/GenBank/DDBJ whole genome shotgun (WGS) entry which is preliminary data.</text>
</comment>
<dbReference type="EMBL" id="SWLB01000010">
    <property type="protein sequence ID" value="KAF3333690.1"/>
    <property type="molecule type" value="Genomic_DNA"/>
</dbReference>
<organism evidence="8 9">
    <name type="scientific">Carex littledalei</name>
    <dbReference type="NCBI Taxonomy" id="544730"/>
    <lineage>
        <taxon>Eukaryota</taxon>
        <taxon>Viridiplantae</taxon>
        <taxon>Streptophyta</taxon>
        <taxon>Embryophyta</taxon>
        <taxon>Tracheophyta</taxon>
        <taxon>Spermatophyta</taxon>
        <taxon>Magnoliopsida</taxon>
        <taxon>Liliopsida</taxon>
        <taxon>Poales</taxon>
        <taxon>Cyperaceae</taxon>
        <taxon>Cyperoideae</taxon>
        <taxon>Cariceae</taxon>
        <taxon>Carex</taxon>
        <taxon>Carex subgen. Euthyceras</taxon>
    </lineage>
</organism>
<dbReference type="InterPro" id="IPR045064">
    <property type="entry name" value="Reticulon-like"/>
</dbReference>
<evidence type="ECO:0000256" key="2">
    <source>
        <dbReference type="ARBA" id="ARBA00022692"/>
    </source>
</evidence>
<evidence type="ECO:0000256" key="3">
    <source>
        <dbReference type="ARBA" id="ARBA00022824"/>
    </source>
</evidence>
<proteinExistence type="predicted"/>
<evidence type="ECO:0000313" key="8">
    <source>
        <dbReference type="EMBL" id="KAF3333690.1"/>
    </source>
</evidence>
<name>A0A833VN07_9POAL</name>
<keyword evidence="3 6" id="KW-0256">Endoplasmic reticulum</keyword>
<keyword evidence="5 6" id="KW-0472">Membrane</keyword>
<dbReference type="PANTHER" id="PTHR10994">
    <property type="entry name" value="RETICULON"/>
    <property type="match status" value="1"/>
</dbReference>
<gene>
    <name evidence="8" type="ORF">FCM35_KLT01381</name>
</gene>
<reference evidence="8" key="1">
    <citation type="submission" date="2020-01" db="EMBL/GenBank/DDBJ databases">
        <title>Genome sequence of Kobresia littledalei, the first chromosome-level genome in the family Cyperaceae.</title>
        <authorList>
            <person name="Qu G."/>
        </authorList>
    </citation>
    <scope>NUCLEOTIDE SEQUENCE</scope>
    <source>
        <strain evidence="8">C.B.Clarke</strain>
        <tissue evidence="8">Leaf</tissue>
    </source>
</reference>
<evidence type="ECO:0000313" key="9">
    <source>
        <dbReference type="Proteomes" id="UP000623129"/>
    </source>
</evidence>
<evidence type="ECO:0000256" key="5">
    <source>
        <dbReference type="ARBA" id="ARBA00023136"/>
    </source>
</evidence>
<evidence type="ECO:0000259" key="7">
    <source>
        <dbReference type="PROSITE" id="PS50845"/>
    </source>
</evidence>